<dbReference type="AlphaFoldDB" id="A0A1X0P6Y8"/>
<proteinExistence type="predicted"/>
<evidence type="ECO:0000256" key="2">
    <source>
        <dbReference type="ARBA" id="ARBA00022737"/>
    </source>
</evidence>
<dbReference type="PROSITE" id="PS51039">
    <property type="entry name" value="ZF_AN1"/>
    <property type="match status" value="1"/>
</dbReference>
<comment type="caution">
    <text evidence="8">The sequence shown here is derived from an EMBL/GenBank/DDBJ whole genome shotgun (WGS) entry which is preliminary data.</text>
</comment>
<dbReference type="InterPro" id="IPR035896">
    <property type="entry name" value="AN1-like_Znf"/>
</dbReference>
<dbReference type="EMBL" id="NBCO01000003">
    <property type="protein sequence ID" value="ORC92707.1"/>
    <property type="molecule type" value="Genomic_DNA"/>
</dbReference>
<dbReference type="PANTHER" id="PTHR14677">
    <property type="entry name" value="ARSENITE INDUCUBLE RNA ASSOCIATED PROTEIN AIP-1-RELATED"/>
    <property type="match status" value="1"/>
</dbReference>
<dbReference type="PANTHER" id="PTHR14677:SF20">
    <property type="entry name" value="ZINC FINGER AN1-TYPE CONTAINING 2A-RELATED"/>
    <property type="match status" value="1"/>
</dbReference>
<dbReference type="SUPFAM" id="SSF118310">
    <property type="entry name" value="AN1-like Zinc finger"/>
    <property type="match status" value="2"/>
</dbReference>
<name>A0A1X0P6Y8_9TRYP</name>
<evidence type="ECO:0000256" key="1">
    <source>
        <dbReference type="ARBA" id="ARBA00022723"/>
    </source>
</evidence>
<feature type="domain" description="AN1-type" evidence="7">
    <location>
        <begin position="95"/>
        <end position="143"/>
    </location>
</feature>
<dbReference type="GO" id="GO:0005737">
    <property type="term" value="C:cytoplasm"/>
    <property type="evidence" value="ECO:0007669"/>
    <property type="project" value="TreeGrafter"/>
</dbReference>
<dbReference type="SMART" id="SM00154">
    <property type="entry name" value="ZnF_AN1"/>
    <property type="match status" value="2"/>
</dbReference>
<gene>
    <name evidence="8" type="ORF">TM35_000034600</name>
</gene>
<evidence type="ECO:0000256" key="3">
    <source>
        <dbReference type="ARBA" id="ARBA00022771"/>
    </source>
</evidence>
<evidence type="ECO:0000256" key="5">
    <source>
        <dbReference type="PROSITE-ProRule" id="PRU00449"/>
    </source>
</evidence>
<evidence type="ECO:0000259" key="7">
    <source>
        <dbReference type="PROSITE" id="PS51039"/>
    </source>
</evidence>
<keyword evidence="3 5" id="KW-0863">Zinc-finger</keyword>
<dbReference type="RefSeq" id="XP_028886773.1">
    <property type="nucleotide sequence ID" value="XM_029022227.1"/>
</dbReference>
<dbReference type="InterPro" id="IPR000058">
    <property type="entry name" value="Znf_AN1"/>
</dbReference>
<protein>
    <submittedName>
        <fullName evidence="8">AN1-type zinc finger protein 2B</fullName>
    </submittedName>
</protein>
<dbReference type="STRING" id="67003.A0A1X0P6Y8"/>
<accession>A0A1X0P6Y8</accession>
<evidence type="ECO:0000313" key="9">
    <source>
        <dbReference type="Proteomes" id="UP000192257"/>
    </source>
</evidence>
<keyword evidence="2" id="KW-0677">Repeat</keyword>
<dbReference type="GO" id="GO:0008270">
    <property type="term" value="F:zinc ion binding"/>
    <property type="evidence" value="ECO:0007669"/>
    <property type="project" value="UniProtKB-KW"/>
</dbReference>
<dbReference type="Proteomes" id="UP000192257">
    <property type="component" value="Unassembled WGS sequence"/>
</dbReference>
<keyword evidence="1" id="KW-0479">Metal-binding</keyword>
<organism evidence="8 9">
    <name type="scientific">Trypanosoma theileri</name>
    <dbReference type="NCBI Taxonomy" id="67003"/>
    <lineage>
        <taxon>Eukaryota</taxon>
        <taxon>Discoba</taxon>
        <taxon>Euglenozoa</taxon>
        <taxon>Kinetoplastea</taxon>
        <taxon>Metakinetoplastina</taxon>
        <taxon>Trypanosomatida</taxon>
        <taxon>Trypanosomatidae</taxon>
        <taxon>Trypanosoma</taxon>
    </lineage>
</organism>
<dbReference type="Pfam" id="PF25403">
    <property type="entry name" value="zf-C2H2_ZFAND2"/>
    <property type="match status" value="1"/>
</dbReference>
<dbReference type="InterPro" id="IPR057357">
    <property type="entry name" value="Znf-C2H2_ZFAND2A/B"/>
</dbReference>
<dbReference type="Pfam" id="PF01428">
    <property type="entry name" value="zf-AN1"/>
    <property type="match status" value="2"/>
</dbReference>
<feature type="compositionally biased region" description="Low complexity" evidence="6">
    <location>
        <begin position="155"/>
        <end position="169"/>
    </location>
</feature>
<reference evidence="8 9" key="1">
    <citation type="submission" date="2017-03" db="EMBL/GenBank/DDBJ databases">
        <title>An alternative strategy for trypanosome survival in the mammalian bloodstream revealed through genome and transcriptome analysis of the ubiquitous bovine parasite Trypanosoma (Megatrypanum) theileri.</title>
        <authorList>
            <person name="Kelly S."/>
            <person name="Ivens A."/>
            <person name="Mott A."/>
            <person name="O'Neill E."/>
            <person name="Emms D."/>
            <person name="Macleod O."/>
            <person name="Voorheis P."/>
            <person name="Matthews J."/>
            <person name="Matthews K."/>
            <person name="Carrington M."/>
        </authorList>
    </citation>
    <scope>NUCLEOTIDE SEQUENCE [LARGE SCALE GENOMIC DNA]</scope>
    <source>
        <strain evidence="8">Edinburgh</strain>
    </source>
</reference>
<evidence type="ECO:0000313" key="8">
    <source>
        <dbReference type="EMBL" id="ORC92707.1"/>
    </source>
</evidence>
<dbReference type="OrthoDB" id="431929at2759"/>
<keyword evidence="4" id="KW-0862">Zinc</keyword>
<evidence type="ECO:0000256" key="6">
    <source>
        <dbReference type="SAM" id="MobiDB-lite"/>
    </source>
</evidence>
<evidence type="ECO:0000256" key="4">
    <source>
        <dbReference type="ARBA" id="ARBA00022833"/>
    </source>
</evidence>
<sequence>MQVGIQDDESKRCMFSGCSQVDYLATRCTYCGGIYCCDHTPANAHNCRIFNSKSLTCPLCGTNVPLEYNNQRPDEAVSRHMDRGCRPLQPQRNTKERLNYCSYANCTKNEHASIICEDCKNMYCIEHRAPARHHCRAIRISPALSSVKESSSAGTSSQVATSPSASSPSRGVPRNTPSTAFGKKTEDSVTPLILFASEFAVVPFFMHFSRLIVVGRLVDLALAQASLDSSKVSKAKGPWVPHVLQRHSDSSSGLSVFTPRLSATLKEAGVVDGVMVYIGTQEVLPKEVLEALTKRPEMRRRKSSKDGNCSLM</sequence>
<dbReference type="VEuPathDB" id="TriTrypDB:TM35_000034600"/>
<feature type="region of interest" description="Disordered" evidence="6">
    <location>
        <begin position="149"/>
        <end position="183"/>
    </location>
</feature>
<dbReference type="GeneID" id="39982007"/>
<keyword evidence="9" id="KW-1185">Reference proteome</keyword>
<dbReference type="Gene3D" id="4.10.1110.10">
    <property type="entry name" value="AN1-like Zinc finger"/>
    <property type="match status" value="2"/>
</dbReference>